<protein>
    <submittedName>
        <fullName evidence="1">Uncharacterized protein</fullName>
    </submittedName>
</protein>
<reference evidence="1" key="1">
    <citation type="submission" date="2020-10" db="EMBL/GenBank/DDBJ databases">
        <title>High-Quality Genome Resource of Clonostachys rosea strain S41 by Oxford Nanopore Long-Read Sequencing.</title>
        <authorList>
            <person name="Wang H."/>
        </authorList>
    </citation>
    <scope>NUCLEOTIDE SEQUENCE</scope>
    <source>
        <strain evidence="1">S41</strain>
    </source>
</reference>
<dbReference type="EMBL" id="JADCTT010000013">
    <property type="protein sequence ID" value="KAF9745382.1"/>
    <property type="molecule type" value="Genomic_DNA"/>
</dbReference>
<name>A0A8H7K5A6_BIOOC</name>
<evidence type="ECO:0000313" key="2">
    <source>
        <dbReference type="Proteomes" id="UP000616885"/>
    </source>
</evidence>
<evidence type="ECO:0000313" key="1">
    <source>
        <dbReference type="EMBL" id="KAF9745382.1"/>
    </source>
</evidence>
<dbReference type="AlphaFoldDB" id="A0A8H7K5A6"/>
<organism evidence="1 2">
    <name type="scientific">Bionectria ochroleuca</name>
    <name type="common">Gliocladium roseum</name>
    <dbReference type="NCBI Taxonomy" id="29856"/>
    <lineage>
        <taxon>Eukaryota</taxon>
        <taxon>Fungi</taxon>
        <taxon>Dikarya</taxon>
        <taxon>Ascomycota</taxon>
        <taxon>Pezizomycotina</taxon>
        <taxon>Sordariomycetes</taxon>
        <taxon>Hypocreomycetidae</taxon>
        <taxon>Hypocreales</taxon>
        <taxon>Bionectriaceae</taxon>
        <taxon>Clonostachys</taxon>
    </lineage>
</organism>
<comment type="caution">
    <text evidence="1">The sequence shown here is derived from an EMBL/GenBank/DDBJ whole genome shotgun (WGS) entry which is preliminary data.</text>
</comment>
<accession>A0A8H7K5A6</accession>
<dbReference type="Proteomes" id="UP000616885">
    <property type="component" value="Unassembled WGS sequence"/>
</dbReference>
<sequence>MDAFIPSRPIDRGSPAPRILFEDVYNAAGFTVFQENFDVWFCAGNTLEHEGNPVYAAIHYRRDHSAALSLLYINNVQRAPLLELIKRFGPNRYELRRIWLILAIFLDNLIAKQQHFKGFLLLCTGGAETQPMLLLPKEFREQYQRSLKVPAEQLRLCSWLLNPCCKSKLKCGRPILYHTALQHQVDLMPDFQRETTDLRPILPGSV</sequence>
<gene>
    <name evidence="1" type="ORF">IM811_005004</name>
</gene>
<proteinExistence type="predicted"/>